<evidence type="ECO:0000256" key="1">
    <source>
        <dbReference type="SAM" id="Phobius"/>
    </source>
</evidence>
<proteinExistence type="predicted"/>
<dbReference type="AlphaFoldDB" id="A0A819JG71"/>
<gene>
    <name evidence="2" type="ORF">OTI717_LOCUS25224</name>
</gene>
<name>A0A819JG71_9BILA</name>
<dbReference type="EMBL" id="CAJOAX010004952">
    <property type="protein sequence ID" value="CAF3928677.1"/>
    <property type="molecule type" value="Genomic_DNA"/>
</dbReference>
<keyword evidence="1" id="KW-0472">Membrane</keyword>
<dbReference type="Proteomes" id="UP000663823">
    <property type="component" value="Unassembled WGS sequence"/>
</dbReference>
<feature type="non-terminal residue" evidence="2">
    <location>
        <position position="1"/>
    </location>
</feature>
<reference evidence="2" key="1">
    <citation type="submission" date="2021-02" db="EMBL/GenBank/DDBJ databases">
        <authorList>
            <person name="Nowell W R."/>
        </authorList>
    </citation>
    <scope>NUCLEOTIDE SEQUENCE</scope>
</reference>
<feature type="transmembrane region" description="Helical" evidence="1">
    <location>
        <begin position="58"/>
        <end position="80"/>
    </location>
</feature>
<evidence type="ECO:0000313" key="3">
    <source>
        <dbReference type="Proteomes" id="UP000663823"/>
    </source>
</evidence>
<evidence type="ECO:0000313" key="2">
    <source>
        <dbReference type="EMBL" id="CAF3928677.1"/>
    </source>
</evidence>
<comment type="caution">
    <text evidence="2">The sequence shown here is derived from an EMBL/GenBank/DDBJ whole genome shotgun (WGS) entry which is preliminary data.</text>
</comment>
<keyword evidence="1" id="KW-0812">Transmembrane</keyword>
<protein>
    <submittedName>
        <fullName evidence="2">Uncharacterized protein</fullName>
    </submittedName>
</protein>
<keyword evidence="1" id="KW-1133">Transmembrane helix</keyword>
<sequence length="169" mass="19975">GRWAATFAENSLSDEMIYEQDGTYIRYMAPRTILTITFSEQSFFLQNNQKPVVRIAELAFHTLLFCTLIIELFALTFLVLKLISKPFIHLIGCRWRRSNNQSFEFPTTLSKKNVHKENSSGMINHRLRSFELRRKLRTLRRQKRKQKTDKITHETVREPSNFAIESSTF</sequence>
<accession>A0A819JG71</accession>
<organism evidence="2 3">
    <name type="scientific">Rotaria sordida</name>
    <dbReference type="NCBI Taxonomy" id="392033"/>
    <lineage>
        <taxon>Eukaryota</taxon>
        <taxon>Metazoa</taxon>
        <taxon>Spiralia</taxon>
        <taxon>Gnathifera</taxon>
        <taxon>Rotifera</taxon>
        <taxon>Eurotatoria</taxon>
        <taxon>Bdelloidea</taxon>
        <taxon>Philodinida</taxon>
        <taxon>Philodinidae</taxon>
        <taxon>Rotaria</taxon>
    </lineage>
</organism>